<feature type="compositionally biased region" description="Pro residues" evidence="1">
    <location>
        <begin position="1"/>
        <end position="18"/>
    </location>
</feature>
<keyword evidence="2" id="KW-0547">Nucleotide-binding</keyword>
<protein>
    <submittedName>
        <fullName evidence="2">ATP-binding protein</fullName>
    </submittedName>
</protein>
<dbReference type="EMBL" id="JAUJFI010000126">
    <property type="protein sequence ID" value="MDQ2105203.1"/>
    <property type="molecule type" value="Genomic_DNA"/>
</dbReference>
<feature type="compositionally biased region" description="Basic and acidic residues" evidence="1">
    <location>
        <begin position="52"/>
        <end position="63"/>
    </location>
</feature>
<evidence type="ECO:0000313" key="2">
    <source>
        <dbReference type="EMBL" id="MDQ2105203.1"/>
    </source>
</evidence>
<name>A0ABU0WMG6_9PROT</name>
<feature type="region of interest" description="Disordered" evidence="1">
    <location>
        <begin position="1"/>
        <end position="63"/>
    </location>
</feature>
<feature type="compositionally biased region" description="Acidic residues" evidence="1">
    <location>
        <begin position="221"/>
        <end position="230"/>
    </location>
</feature>
<gene>
    <name evidence="2" type="ORF">QSG27_21060</name>
</gene>
<keyword evidence="3" id="KW-1185">Reference proteome</keyword>
<feature type="compositionally biased region" description="Low complexity" evidence="1">
    <location>
        <begin position="19"/>
        <end position="29"/>
    </location>
</feature>
<evidence type="ECO:0000256" key="1">
    <source>
        <dbReference type="SAM" id="MobiDB-lite"/>
    </source>
</evidence>
<dbReference type="GO" id="GO:0005524">
    <property type="term" value="F:ATP binding"/>
    <property type="evidence" value="ECO:0007669"/>
    <property type="project" value="UniProtKB-KW"/>
</dbReference>
<reference evidence="2 3" key="1">
    <citation type="submission" date="2023-06" db="EMBL/GenBank/DDBJ databases">
        <title>Azospirillum isscasensis sp.nov, a bacterium isolated from rhizosphere soil of rice.</title>
        <authorList>
            <person name="Wang H."/>
        </authorList>
    </citation>
    <scope>NUCLEOTIDE SEQUENCE [LARGE SCALE GENOMIC DNA]</scope>
    <source>
        <strain evidence="2 3">C340-1</strain>
    </source>
</reference>
<feature type="non-terminal residue" evidence="2">
    <location>
        <position position="1"/>
    </location>
</feature>
<accession>A0ABU0WMG6</accession>
<proteinExistence type="predicted"/>
<feature type="compositionally biased region" description="Low complexity" evidence="1">
    <location>
        <begin position="40"/>
        <end position="51"/>
    </location>
</feature>
<evidence type="ECO:0000313" key="3">
    <source>
        <dbReference type="Proteomes" id="UP001227317"/>
    </source>
</evidence>
<keyword evidence="2" id="KW-0067">ATP-binding</keyword>
<organism evidence="2 3">
    <name type="scientific">Azospirillum isscasi</name>
    <dbReference type="NCBI Taxonomy" id="3053926"/>
    <lineage>
        <taxon>Bacteria</taxon>
        <taxon>Pseudomonadati</taxon>
        <taxon>Pseudomonadota</taxon>
        <taxon>Alphaproteobacteria</taxon>
        <taxon>Rhodospirillales</taxon>
        <taxon>Azospirillaceae</taxon>
        <taxon>Azospirillum</taxon>
    </lineage>
</organism>
<sequence length="238" mass="25446">TFQPGEPAPPRLPVPRPSPSARADLLARLARPRPVPAEPAPFADEAPAAPVKEPETPEQAAEREAAYEAILREVLADPEASYRSIAVLFQDFLVRCRAREVRGDLLELPAFRRKLAAARAGAGQDTEGNPAWEKATQVAATLPEDIQVVFLLLARAALDHLPCPSDADVARACGSRSRGRARRLLTYMEQRGFIATRSGLGNTRSIALPALGWETALGDPNADDGTDGPEDGGLFATA</sequence>
<dbReference type="Proteomes" id="UP001227317">
    <property type="component" value="Unassembled WGS sequence"/>
</dbReference>
<feature type="region of interest" description="Disordered" evidence="1">
    <location>
        <begin position="218"/>
        <end position="238"/>
    </location>
</feature>
<comment type="caution">
    <text evidence="2">The sequence shown here is derived from an EMBL/GenBank/DDBJ whole genome shotgun (WGS) entry which is preliminary data.</text>
</comment>